<protein>
    <submittedName>
        <fullName evidence="1">GNAT family N-acetyltransferase</fullName>
    </submittedName>
</protein>
<sequence>MQIRKATLEDVGTLVDFGKRLTQESPVFSKQGFDANSAADLFAYLINKHESIFLAQDQYQNPIGTLIGVVDTDWRTGHKLAFEQGVYVLPEYRRSDAAKKLIHTFVEWAKNQDADRIQLGTMTGIQADKVVKLYESLGFSLVGYVLEMEV</sequence>
<name>A0A4P7B3W4_ACIHA</name>
<dbReference type="PROSITE" id="PS51186">
    <property type="entry name" value="GNAT"/>
    <property type="match status" value="1"/>
</dbReference>
<dbReference type="CDD" id="cd04301">
    <property type="entry name" value="NAT_SF"/>
    <property type="match status" value="1"/>
</dbReference>
<dbReference type="Proteomes" id="UP000294395">
    <property type="component" value="Chromosome"/>
</dbReference>
<dbReference type="InterPro" id="IPR016181">
    <property type="entry name" value="Acyl_CoA_acyltransferase"/>
</dbReference>
<dbReference type="Gene3D" id="3.40.630.30">
    <property type="match status" value="1"/>
</dbReference>
<dbReference type="InterPro" id="IPR000182">
    <property type="entry name" value="GNAT_dom"/>
</dbReference>
<keyword evidence="1" id="KW-0808">Transferase</keyword>
<proteinExistence type="predicted"/>
<reference evidence="1 2" key="1">
    <citation type="submission" date="2019-03" db="EMBL/GenBank/DDBJ databases">
        <title>Complete genome sequence of two outbreak-associated Acinetobacter haemolyticus strains.</title>
        <authorList>
            <person name="Bai L."/>
            <person name="Zhang S.-C."/>
            <person name="Deng Y."/>
            <person name="Song C.-C."/>
            <person name="Kang G.-B."/>
            <person name="Dong Y."/>
            <person name="Wang Y."/>
            <person name="Gao F."/>
            <person name="Huang H."/>
        </authorList>
    </citation>
    <scope>NUCLEOTIDE SEQUENCE [LARGE SCALE GENOMIC DNA]</scope>
    <source>
        <strain evidence="1 2">TJR01</strain>
    </source>
</reference>
<dbReference type="EMBL" id="CP038009">
    <property type="protein sequence ID" value="QBQ15608.1"/>
    <property type="molecule type" value="Genomic_DNA"/>
</dbReference>
<dbReference type="Pfam" id="PF00583">
    <property type="entry name" value="Acetyltransf_1"/>
    <property type="match status" value="1"/>
</dbReference>
<gene>
    <name evidence="1" type="ORF">AHTJR_04690</name>
</gene>
<dbReference type="GO" id="GO:0016747">
    <property type="term" value="F:acyltransferase activity, transferring groups other than amino-acyl groups"/>
    <property type="evidence" value="ECO:0007669"/>
    <property type="project" value="InterPro"/>
</dbReference>
<dbReference type="SUPFAM" id="SSF55729">
    <property type="entry name" value="Acyl-CoA N-acyltransferases (Nat)"/>
    <property type="match status" value="1"/>
</dbReference>
<evidence type="ECO:0000313" key="1">
    <source>
        <dbReference type="EMBL" id="QBQ15608.1"/>
    </source>
</evidence>
<dbReference type="AlphaFoldDB" id="A0A4P7B3W4"/>
<evidence type="ECO:0000313" key="2">
    <source>
        <dbReference type="Proteomes" id="UP000294395"/>
    </source>
</evidence>
<accession>A0A4P7B3W4</accession>
<dbReference type="RefSeq" id="WP_134251766.1">
    <property type="nucleotide sequence ID" value="NZ_CP038009.1"/>
</dbReference>
<organism evidence="1 2">
    <name type="scientific">Acinetobacter haemolyticus</name>
    <dbReference type="NCBI Taxonomy" id="29430"/>
    <lineage>
        <taxon>Bacteria</taxon>
        <taxon>Pseudomonadati</taxon>
        <taxon>Pseudomonadota</taxon>
        <taxon>Gammaproteobacteria</taxon>
        <taxon>Moraxellales</taxon>
        <taxon>Moraxellaceae</taxon>
        <taxon>Acinetobacter</taxon>
    </lineage>
</organism>